<dbReference type="Pfam" id="PF01636">
    <property type="entry name" value="APH"/>
    <property type="match status" value="1"/>
</dbReference>
<organism evidence="2 3">
    <name type="scientific">Paractinoplanes ovalisporus</name>
    <dbReference type="NCBI Taxonomy" id="2810368"/>
    <lineage>
        <taxon>Bacteria</taxon>
        <taxon>Bacillati</taxon>
        <taxon>Actinomycetota</taxon>
        <taxon>Actinomycetes</taxon>
        <taxon>Micromonosporales</taxon>
        <taxon>Micromonosporaceae</taxon>
        <taxon>Paractinoplanes</taxon>
    </lineage>
</organism>
<protein>
    <submittedName>
        <fullName evidence="2">Aminoglycoside phosphotransferase family protein</fullName>
    </submittedName>
</protein>
<dbReference type="SUPFAM" id="SSF56112">
    <property type="entry name" value="Protein kinase-like (PK-like)"/>
    <property type="match status" value="1"/>
</dbReference>
<dbReference type="PANTHER" id="PTHR21310">
    <property type="entry name" value="AMINOGLYCOSIDE PHOSPHOTRANSFERASE-RELATED-RELATED"/>
    <property type="match status" value="1"/>
</dbReference>
<name>A0ABS2AAG1_9ACTN</name>
<dbReference type="Proteomes" id="UP000632138">
    <property type="component" value="Unassembled WGS sequence"/>
</dbReference>
<proteinExistence type="predicted"/>
<evidence type="ECO:0000259" key="1">
    <source>
        <dbReference type="Pfam" id="PF01636"/>
    </source>
</evidence>
<evidence type="ECO:0000313" key="2">
    <source>
        <dbReference type="EMBL" id="MBM2616803.1"/>
    </source>
</evidence>
<keyword evidence="3" id="KW-1185">Reference proteome</keyword>
<comment type="caution">
    <text evidence="2">The sequence shown here is derived from an EMBL/GenBank/DDBJ whole genome shotgun (WGS) entry which is preliminary data.</text>
</comment>
<feature type="domain" description="Aminoglycoside phosphotransferase" evidence="1">
    <location>
        <begin position="51"/>
        <end position="257"/>
    </location>
</feature>
<dbReference type="Gene3D" id="3.90.1200.10">
    <property type="match status" value="1"/>
</dbReference>
<dbReference type="RefSeq" id="WP_203376847.1">
    <property type="nucleotide sequence ID" value="NZ_JAENHP010000004.1"/>
</dbReference>
<dbReference type="InterPro" id="IPR002575">
    <property type="entry name" value="Aminoglycoside_PTrfase"/>
</dbReference>
<dbReference type="InterPro" id="IPR011009">
    <property type="entry name" value="Kinase-like_dom_sf"/>
</dbReference>
<dbReference type="InterPro" id="IPR051678">
    <property type="entry name" value="AGP_Transferase"/>
</dbReference>
<gene>
    <name evidence="2" type="ORF">JIG36_14675</name>
</gene>
<sequence>MGTGWAATPTVEDLRAALRPILPAAAAGTIVPRGLAPSDDPRWCAASAVVDDRWIVKFAWSEQAAQRIAHQAQILEVLHRVAPTLPLPEVVAQSRTPAMLVTRRIPVRPFFEVRHLVGVTNRDRVADDLATVLAQLHAPEVLRAAPAAAGTGVALGTDSVDPPRGERWRRVREWCDWADEVLATPSKRKVLIHGDFHGDNHLWDPVSLRLKLVVDLETAAAGEAEFDLRCLPGDCGMELFTATADRYEQLTGATLDRERIMAWHLRTVLADMRWRCEANVPLPDRRTPEEWVDDLTSRLER</sequence>
<reference evidence="2 3" key="1">
    <citation type="submission" date="2021-01" db="EMBL/GenBank/DDBJ databases">
        <title>Actinoplanes sp. nov. LDG1-06 isolated from lichen.</title>
        <authorList>
            <person name="Saeng-In P."/>
            <person name="Phongsopitanun W."/>
            <person name="Kanchanasin P."/>
            <person name="Yuki M."/>
            <person name="Kudo T."/>
            <person name="Ohkuma M."/>
            <person name="Tanasupawat S."/>
        </authorList>
    </citation>
    <scope>NUCLEOTIDE SEQUENCE [LARGE SCALE GENOMIC DNA]</scope>
    <source>
        <strain evidence="2 3">LDG1-06</strain>
    </source>
</reference>
<dbReference type="EMBL" id="JAENHP010000004">
    <property type="protein sequence ID" value="MBM2616803.1"/>
    <property type="molecule type" value="Genomic_DNA"/>
</dbReference>
<accession>A0ABS2AAG1</accession>
<evidence type="ECO:0000313" key="3">
    <source>
        <dbReference type="Proteomes" id="UP000632138"/>
    </source>
</evidence>